<dbReference type="EMBL" id="CAXAQS010000256">
    <property type="protein sequence ID" value="CAK9250867.1"/>
    <property type="molecule type" value="Genomic_DNA"/>
</dbReference>
<gene>
    <name evidence="1" type="ORF">CSSPJE1EN1_LOCUS26245</name>
</gene>
<organism evidence="1 2">
    <name type="scientific">Sphagnum jensenii</name>
    <dbReference type="NCBI Taxonomy" id="128206"/>
    <lineage>
        <taxon>Eukaryota</taxon>
        <taxon>Viridiplantae</taxon>
        <taxon>Streptophyta</taxon>
        <taxon>Embryophyta</taxon>
        <taxon>Bryophyta</taxon>
        <taxon>Sphagnophytina</taxon>
        <taxon>Sphagnopsida</taxon>
        <taxon>Sphagnales</taxon>
        <taxon>Sphagnaceae</taxon>
        <taxon>Sphagnum</taxon>
    </lineage>
</organism>
<comment type="caution">
    <text evidence="1">The sequence shown here is derived from an EMBL/GenBank/DDBJ whole genome shotgun (WGS) entry which is preliminary data.</text>
</comment>
<name>A0ABP0V8W6_9BRYO</name>
<evidence type="ECO:0000313" key="1">
    <source>
        <dbReference type="EMBL" id="CAK9250867.1"/>
    </source>
</evidence>
<keyword evidence="2" id="KW-1185">Reference proteome</keyword>
<evidence type="ECO:0000313" key="2">
    <source>
        <dbReference type="Proteomes" id="UP001497444"/>
    </source>
</evidence>
<accession>A0ABP0V8W6</accession>
<protein>
    <submittedName>
        <fullName evidence="1">Uncharacterized protein</fullName>
    </submittedName>
</protein>
<proteinExistence type="predicted"/>
<reference evidence="1" key="1">
    <citation type="submission" date="2024-02" db="EMBL/GenBank/DDBJ databases">
        <authorList>
            <consortium name="ELIXIR-Norway"/>
            <consortium name="Elixir Norway"/>
        </authorList>
    </citation>
    <scope>NUCLEOTIDE SEQUENCE</scope>
</reference>
<dbReference type="Proteomes" id="UP001497444">
    <property type="component" value="Unassembled WGS sequence"/>
</dbReference>
<sequence length="266" mass="30949">MDMHSLRQLERSYSACGDHSIAESMLVRSILYEKLHSYTTDIPYKPDASDSVYTKAISHCPHFGAERAKDPLLMSLTVLYYYSVHADSIMLLGYNHYQDWQKKNAPHSIWGINDPPAYLSGDDKTNWEIGYVKNWVLNYNQEYSFFLAYYDSVFRQAHLPMASAEENQHRKFLLTWLNKIEARAPHVMSILHEDKVSTLPDPVSNLSALLRDAPEEFIEQIYKDLLMRKPTNDEKAGLLKIIQENPGVTPEIIYYSLMTSEEYKYY</sequence>